<feature type="domain" description="DUF7870" evidence="2">
    <location>
        <begin position="299"/>
        <end position="374"/>
    </location>
</feature>
<dbReference type="SUPFAM" id="SSF53335">
    <property type="entry name" value="S-adenosyl-L-methionine-dependent methyltransferases"/>
    <property type="match status" value="2"/>
</dbReference>
<organism evidence="3 4">
    <name type="scientific">Triticum turgidum subsp. durum</name>
    <name type="common">Durum wheat</name>
    <name type="synonym">Triticum durum</name>
    <dbReference type="NCBI Taxonomy" id="4567"/>
    <lineage>
        <taxon>Eukaryota</taxon>
        <taxon>Viridiplantae</taxon>
        <taxon>Streptophyta</taxon>
        <taxon>Embryophyta</taxon>
        <taxon>Tracheophyta</taxon>
        <taxon>Spermatophyta</taxon>
        <taxon>Magnoliopsida</taxon>
        <taxon>Liliopsida</taxon>
        <taxon>Poales</taxon>
        <taxon>Poaceae</taxon>
        <taxon>BOP clade</taxon>
        <taxon>Pooideae</taxon>
        <taxon>Triticodae</taxon>
        <taxon>Triticeae</taxon>
        <taxon>Triticinae</taxon>
        <taxon>Triticum</taxon>
    </lineage>
</organism>
<dbReference type="InterPro" id="IPR057192">
    <property type="entry name" value="DUF7870"/>
</dbReference>
<name>A0A9R1PEH3_TRITD</name>
<evidence type="ECO:0008006" key="5">
    <source>
        <dbReference type="Google" id="ProtNLM"/>
    </source>
</evidence>
<dbReference type="Pfam" id="PF08241">
    <property type="entry name" value="Methyltransf_11"/>
    <property type="match status" value="1"/>
</dbReference>
<evidence type="ECO:0000259" key="1">
    <source>
        <dbReference type="Pfam" id="PF08241"/>
    </source>
</evidence>
<keyword evidence="4" id="KW-1185">Reference proteome</keyword>
<feature type="domain" description="Methyltransferase type 11" evidence="1">
    <location>
        <begin position="161"/>
        <end position="222"/>
    </location>
</feature>
<protein>
    <recommendedName>
        <fullName evidence="5">Methyltransferase type 11 domain-containing protein</fullName>
    </recommendedName>
</protein>
<dbReference type="Gene3D" id="3.40.50.150">
    <property type="entry name" value="Vaccinia Virus protein VP39"/>
    <property type="match status" value="2"/>
</dbReference>
<dbReference type="OMA" id="EAWRSHE"/>
<dbReference type="PANTHER" id="PTHR44843:SF14">
    <property type="entry name" value="METHYLTRANSFERASE TYPE 11 DOMAIN-CONTAINING PROTEIN"/>
    <property type="match status" value="1"/>
</dbReference>
<reference evidence="3 4" key="1">
    <citation type="submission" date="2017-09" db="EMBL/GenBank/DDBJ databases">
        <authorList>
            <consortium name="International Durum Wheat Genome Sequencing Consortium (IDWGSC)"/>
            <person name="Milanesi L."/>
        </authorList>
    </citation>
    <scope>NUCLEOTIDE SEQUENCE [LARGE SCALE GENOMIC DNA]</scope>
    <source>
        <strain evidence="4">cv. Svevo</strain>
    </source>
</reference>
<dbReference type="Pfam" id="PF25276">
    <property type="entry name" value="DUF7870"/>
    <property type="match status" value="2"/>
</dbReference>
<accession>A0A9R1PEH3</accession>
<dbReference type="GO" id="GO:0008757">
    <property type="term" value="F:S-adenosylmethionine-dependent methyltransferase activity"/>
    <property type="evidence" value="ECO:0007669"/>
    <property type="project" value="InterPro"/>
</dbReference>
<dbReference type="AlphaFoldDB" id="A0A9R1PEH3"/>
<dbReference type="InterPro" id="IPR013216">
    <property type="entry name" value="Methyltransf_11"/>
</dbReference>
<evidence type="ECO:0000313" key="4">
    <source>
        <dbReference type="Proteomes" id="UP000324705"/>
    </source>
</evidence>
<dbReference type="PANTHER" id="PTHR44843">
    <property type="entry name" value="METHYLTRANSFERASE"/>
    <property type="match status" value="1"/>
</dbReference>
<dbReference type="InterPro" id="IPR029063">
    <property type="entry name" value="SAM-dependent_MTases_sf"/>
</dbReference>
<gene>
    <name evidence="3" type="ORF">TRITD_2Bv1G029340</name>
</gene>
<evidence type="ECO:0000259" key="2">
    <source>
        <dbReference type="Pfam" id="PF25276"/>
    </source>
</evidence>
<evidence type="ECO:0000313" key="3">
    <source>
        <dbReference type="EMBL" id="VAH41800.1"/>
    </source>
</evidence>
<dbReference type="Gramene" id="TRITD2Bv1G029340.1">
    <property type="protein sequence ID" value="TRITD2Bv1G029340.1"/>
    <property type="gene ID" value="TRITD2Bv1G029340"/>
</dbReference>
<feature type="domain" description="DUF7870" evidence="2">
    <location>
        <begin position="432"/>
        <end position="530"/>
    </location>
</feature>
<proteinExistence type="predicted"/>
<sequence>MEPPTLPNYPPPAPRFFQPTPPGLPLVGANHTSARFWTGMEPAARKWHGKGLLTRALLLGVAALALRLLYGAFVTVGGGWAPDPAVPSTAVVGRRTHAQAAAAAGTPEAWRSHEWRQAVEFHAGVLGRHLADGLLASSSRAVCLGGAQQALALRELGVAGAVAVARRRSPPLAVAGDDRRLPFESSSVDFVFAGRALDSSKRPADLAGEAARILRPEGHLVVLTSSAADAYSLRSLQALFPALRLRRSREINCPDASTLRELVFQKLQPTMASTSTDNSASNCTIGDHKIQLLTRAELLIEEEPLKPWLTLKRNIQNIKYLPDLADISFKRRYVYVDLGSRSYGSSIGSWFRKQYPKQNHTFEVFAIEADPTFHPDYATRKGVTLLPYAAWVKNDTLSFEINGDPGKEDEAKASGRGMGRIRPTAGKKMSGKVRSVQAFDFAEWLKQTVSEQDYVVMKMDVEGTEFDLIPRLFDTGAICLVDEVFLECHYNRWQRCCPGERSPKYQNTYEECLELFSSLRESGVLVHQWF</sequence>
<dbReference type="EMBL" id="LT934114">
    <property type="protein sequence ID" value="VAH41800.1"/>
    <property type="molecule type" value="Genomic_DNA"/>
</dbReference>
<dbReference type="Proteomes" id="UP000324705">
    <property type="component" value="Chromosome 2B"/>
</dbReference>